<dbReference type="SUPFAM" id="SSF52402">
    <property type="entry name" value="Adenine nucleotide alpha hydrolases-like"/>
    <property type="match status" value="1"/>
</dbReference>
<evidence type="ECO:0000256" key="3">
    <source>
        <dbReference type="ARBA" id="ARBA00022741"/>
    </source>
</evidence>
<keyword evidence="2 6" id="KW-0819">tRNA processing</keyword>
<name>A0ABS2WSP2_9BACT</name>
<feature type="binding site" evidence="6">
    <location>
        <begin position="25"/>
        <end position="30"/>
    </location>
    <ligand>
        <name>ATP</name>
        <dbReference type="ChEBI" id="CHEBI:30616"/>
    </ligand>
</feature>
<keyword evidence="6" id="KW-0963">Cytoplasm</keyword>
<dbReference type="EC" id="6.3.4.19" evidence="6"/>
<dbReference type="PANTHER" id="PTHR43033">
    <property type="entry name" value="TRNA(ILE)-LYSIDINE SYNTHASE-RELATED"/>
    <property type="match status" value="1"/>
</dbReference>
<evidence type="ECO:0000256" key="4">
    <source>
        <dbReference type="ARBA" id="ARBA00022840"/>
    </source>
</evidence>
<reference evidence="8 9" key="2">
    <citation type="submission" date="2021-02" db="EMBL/GenBank/DDBJ databases">
        <title>Sulfurospirillum tamanensis sp. nov.</title>
        <authorList>
            <person name="Frolova A."/>
            <person name="Merkel A."/>
            <person name="Slobodkin A."/>
        </authorList>
    </citation>
    <scope>NUCLEOTIDE SEQUENCE [LARGE SCALE GENOMIC DNA]</scope>
    <source>
        <strain evidence="8 9">T05b</strain>
    </source>
</reference>
<keyword evidence="1 6" id="KW-0436">Ligase</keyword>
<evidence type="ECO:0000256" key="5">
    <source>
        <dbReference type="ARBA" id="ARBA00048539"/>
    </source>
</evidence>
<comment type="similarity">
    <text evidence="6">Belongs to the tRNA(Ile)-lysidine synthase family.</text>
</comment>
<reference evidence="8 9" key="3">
    <citation type="submission" date="2021-02" db="EMBL/GenBank/DDBJ databases">
        <authorList>
            <person name="Merkel A.Y."/>
        </authorList>
    </citation>
    <scope>NUCLEOTIDE SEQUENCE [LARGE SCALE GENOMIC DNA]</scope>
    <source>
        <strain evidence="8 9">T05b</strain>
    </source>
</reference>
<dbReference type="Pfam" id="PF01171">
    <property type="entry name" value="ATP_bind_3"/>
    <property type="match status" value="1"/>
</dbReference>
<dbReference type="PANTHER" id="PTHR43033:SF1">
    <property type="entry name" value="TRNA(ILE)-LYSIDINE SYNTHASE-RELATED"/>
    <property type="match status" value="1"/>
</dbReference>
<evidence type="ECO:0000259" key="7">
    <source>
        <dbReference type="Pfam" id="PF01171"/>
    </source>
</evidence>
<dbReference type="InterPro" id="IPR014729">
    <property type="entry name" value="Rossmann-like_a/b/a_fold"/>
</dbReference>
<dbReference type="Proteomes" id="UP000703590">
    <property type="component" value="Unassembled WGS sequence"/>
</dbReference>
<evidence type="ECO:0000256" key="2">
    <source>
        <dbReference type="ARBA" id="ARBA00022694"/>
    </source>
</evidence>
<feature type="domain" description="tRNA(Ile)-lysidine/2-thiocytidine synthase N-terminal" evidence="7">
    <location>
        <begin position="20"/>
        <end position="192"/>
    </location>
</feature>
<evidence type="ECO:0000256" key="6">
    <source>
        <dbReference type="HAMAP-Rule" id="MF_01161"/>
    </source>
</evidence>
<comment type="function">
    <text evidence="6">Ligates lysine onto the cytidine present at position 34 of the AUA codon-specific tRNA(Ile) that contains the anticodon CAU, in an ATP-dependent manner. Cytidine is converted to lysidine, thus changing the amino acid specificity of the tRNA from methionine to isoleucine.</text>
</comment>
<organism evidence="8 9">
    <name type="scientific">Sulfurospirillum tamanense</name>
    <dbReference type="NCBI Taxonomy" id="2813362"/>
    <lineage>
        <taxon>Bacteria</taxon>
        <taxon>Pseudomonadati</taxon>
        <taxon>Campylobacterota</taxon>
        <taxon>Epsilonproteobacteria</taxon>
        <taxon>Campylobacterales</taxon>
        <taxon>Sulfurospirillaceae</taxon>
        <taxon>Sulfurospirillum</taxon>
    </lineage>
</organism>
<dbReference type="InterPro" id="IPR012094">
    <property type="entry name" value="tRNA_Ile_lys_synt"/>
</dbReference>
<comment type="caution">
    <text evidence="8">The sequence shown here is derived from an EMBL/GenBank/DDBJ whole genome shotgun (WGS) entry which is preliminary data.</text>
</comment>
<dbReference type="Gene3D" id="3.40.50.620">
    <property type="entry name" value="HUPs"/>
    <property type="match status" value="1"/>
</dbReference>
<comment type="subcellular location">
    <subcellularLocation>
        <location evidence="6">Cytoplasm</location>
    </subcellularLocation>
</comment>
<dbReference type="EMBL" id="JAFHKK010000015">
    <property type="protein sequence ID" value="MBN2964679.1"/>
    <property type="molecule type" value="Genomic_DNA"/>
</dbReference>
<evidence type="ECO:0000313" key="8">
    <source>
        <dbReference type="EMBL" id="MBN2964679.1"/>
    </source>
</evidence>
<gene>
    <name evidence="6 8" type="primary">tilS</name>
    <name evidence="8" type="ORF">JWV37_07795</name>
</gene>
<dbReference type="RefSeq" id="WP_205459228.1">
    <property type="nucleotide sequence ID" value="NZ_JAFHKK010000015.1"/>
</dbReference>
<protein>
    <recommendedName>
        <fullName evidence="6">tRNA(Ile)-lysidine synthase</fullName>
        <ecNumber evidence="6">6.3.4.19</ecNumber>
    </recommendedName>
    <alternativeName>
        <fullName evidence="6">tRNA(Ile)-2-lysyl-cytidine synthase</fullName>
    </alternativeName>
    <alternativeName>
        <fullName evidence="6">tRNA(Ile)-lysidine synthetase</fullName>
    </alternativeName>
</protein>
<evidence type="ECO:0000256" key="1">
    <source>
        <dbReference type="ARBA" id="ARBA00022598"/>
    </source>
</evidence>
<sequence>MQPLPHLPESLLEGLRTSHNLLAFSGGVDSSALFFTLLHQGIAFSVAHVNYQTRPQSDTEEAHVAALCKKHNIQAHFLTCKLSPSNFEHRARKTRYDFFERLAASHGFDTLLTAHQLDDRLEWFLMQLCQGAGAVELLGFKAQESREGLRLVRPFLEHTKASLKGFLHAHNLPYCLDASNDDPAFLRNRFRARFARPLLEEYSGGILNTFRFLANDVALLEGTFTHHAEELFVAKNTPLALRLVDKAAKHLGIVMSQAQRNAIDQKDGVIGGRVAVGWTQKAVFVAPFVQTPMPKPFKEACRKAGIPPLIRPYMYTKNITPSALIQTL</sequence>
<dbReference type="NCBIfam" id="TIGR02432">
    <property type="entry name" value="lysidine_TilS_N"/>
    <property type="match status" value="1"/>
</dbReference>
<dbReference type="InterPro" id="IPR011063">
    <property type="entry name" value="TilS/TtcA_N"/>
</dbReference>
<keyword evidence="9" id="KW-1185">Reference proteome</keyword>
<evidence type="ECO:0000313" key="9">
    <source>
        <dbReference type="Proteomes" id="UP000703590"/>
    </source>
</evidence>
<dbReference type="InterPro" id="IPR012795">
    <property type="entry name" value="tRNA_Ile_lys_synt_N"/>
</dbReference>
<dbReference type="HAMAP" id="MF_01161">
    <property type="entry name" value="tRNA_Ile_lys_synt"/>
    <property type="match status" value="1"/>
</dbReference>
<reference evidence="9" key="1">
    <citation type="submission" date="2021-02" db="EMBL/GenBank/DDBJ databases">
        <title>Sulfurospirillum tamanensis sp. nov.</title>
        <authorList>
            <person name="Merkel A.Y."/>
        </authorList>
    </citation>
    <scope>NUCLEOTIDE SEQUENCE [LARGE SCALE GENOMIC DNA]</scope>
    <source>
        <strain evidence="9">T05b</strain>
    </source>
</reference>
<comment type="domain">
    <text evidence="6">The N-terminal region contains the highly conserved SGGXDS motif, predicted to be a P-loop motif involved in ATP binding.</text>
</comment>
<keyword evidence="3 6" id="KW-0547">Nucleotide-binding</keyword>
<dbReference type="GO" id="GO:0032267">
    <property type="term" value="F:tRNA(Ile)-lysidine synthase activity"/>
    <property type="evidence" value="ECO:0007669"/>
    <property type="project" value="UniProtKB-EC"/>
</dbReference>
<keyword evidence="4 6" id="KW-0067">ATP-binding</keyword>
<accession>A0ABS2WSP2</accession>
<proteinExistence type="inferred from homology"/>
<comment type="catalytic activity">
    <reaction evidence="5 6">
        <text>cytidine(34) in tRNA(Ile2) + L-lysine + ATP = lysidine(34) in tRNA(Ile2) + AMP + diphosphate + H(+)</text>
        <dbReference type="Rhea" id="RHEA:43744"/>
        <dbReference type="Rhea" id="RHEA-COMP:10625"/>
        <dbReference type="Rhea" id="RHEA-COMP:10670"/>
        <dbReference type="ChEBI" id="CHEBI:15378"/>
        <dbReference type="ChEBI" id="CHEBI:30616"/>
        <dbReference type="ChEBI" id="CHEBI:32551"/>
        <dbReference type="ChEBI" id="CHEBI:33019"/>
        <dbReference type="ChEBI" id="CHEBI:82748"/>
        <dbReference type="ChEBI" id="CHEBI:83665"/>
        <dbReference type="ChEBI" id="CHEBI:456215"/>
        <dbReference type="EC" id="6.3.4.19"/>
    </reaction>
</comment>
<dbReference type="CDD" id="cd01992">
    <property type="entry name" value="TilS_N"/>
    <property type="match status" value="1"/>
</dbReference>